<keyword evidence="8" id="KW-0012">Acyltransferase</keyword>
<dbReference type="OrthoDB" id="9784365at2"/>
<dbReference type="EMBL" id="SLXT01000031">
    <property type="protein sequence ID" value="TCP61012.1"/>
    <property type="molecule type" value="Genomic_DNA"/>
</dbReference>
<dbReference type="GO" id="GO:0046872">
    <property type="term" value="F:metal ion binding"/>
    <property type="evidence" value="ECO:0007669"/>
    <property type="project" value="UniProtKB-KW"/>
</dbReference>
<organism evidence="13 14">
    <name type="scientific">Heliophilum fasciatum</name>
    <dbReference type="NCBI Taxonomy" id="35700"/>
    <lineage>
        <taxon>Bacteria</taxon>
        <taxon>Bacillati</taxon>
        <taxon>Bacillota</taxon>
        <taxon>Clostridia</taxon>
        <taxon>Eubacteriales</taxon>
        <taxon>Heliobacteriaceae</taxon>
        <taxon>Heliophilum</taxon>
    </lineage>
</organism>
<evidence type="ECO:0000256" key="2">
    <source>
        <dbReference type="ARBA" id="ARBA00007342"/>
    </source>
</evidence>
<evidence type="ECO:0000256" key="11">
    <source>
        <dbReference type="ARBA" id="ARBA00033077"/>
    </source>
</evidence>
<evidence type="ECO:0000256" key="1">
    <source>
        <dbReference type="ARBA" id="ARBA00001947"/>
    </source>
</evidence>
<dbReference type="Proteomes" id="UP000294813">
    <property type="component" value="Unassembled WGS sequence"/>
</dbReference>
<dbReference type="PANTHER" id="PTHR39453:SF1">
    <property type="entry name" value="PHOSPHATE PROPANOYLTRANSFERASE"/>
    <property type="match status" value="1"/>
</dbReference>
<dbReference type="Pfam" id="PF06130">
    <property type="entry name" value="PTAC"/>
    <property type="match status" value="1"/>
</dbReference>
<dbReference type="EC" id="2.3.1.222" evidence="3"/>
<evidence type="ECO:0000256" key="10">
    <source>
        <dbReference type="ARBA" id="ARBA00030939"/>
    </source>
</evidence>
<keyword evidence="5" id="KW-0808">Transferase</keyword>
<dbReference type="RefSeq" id="WP_131920503.1">
    <property type="nucleotide sequence ID" value="NZ_JAOQNU010000032.1"/>
</dbReference>
<comment type="similarity">
    <text evidence="2">Belongs to the PduL family.</text>
</comment>
<protein>
    <recommendedName>
        <fullName evidence="4">Phosphate propanoyltransferase</fullName>
        <ecNumber evidence="3">2.3.1.222</ecNumber>
    </recommendedName>
    <alternativeName>
        <fullName evidence="10">Phosphate acyltransferase PduL</fullName>
    </alternativeName>
    <alternativeName>
        <fullName evidence="9">Phosphotransacylase PduL</fullName>
    </alternativeName>
    <alternativeName>
        <fullName evidence="11">Propanediol utilization protein PduL</fullName>
    </alternativeName>
</protein>
<dbReference type="GO" id="GO:0016747">
    <property type="term" value="F:acyltransferase activity, transferring groups other than amino-acyl groups"/>
    <property type="evidence" value="ECO:0007669"/>
    <property type="project" value="InterPro"/>
</dbReference>
<accession>A0A4R2RCB0</accession>
<comment type="cofactor">
    <cofactor evidence="1">
        <name>Zn(2+)</name>
        <dbReference type="ChEBI" id="CHEBI:29105"/>
    </cofactor>
</comment>
<evidence type="ECO:0000256" key="5">
    <source>
        <dbReference type="ARBA" id="ARBA00022679"/>
    </source>
</evidence>
<keyword evidence="6" id="KW-0479">Metal-binding</keyword>
<proteinExistence type="inferred from homology"/>
<evidence type="ECO:0000256" key="9">
    <source>
        <dbReference type="ARBA" id="ARBA00030044"/>
    </source>
</evidence>
<evidence type="ECO:0000256" key="7">
    <source>
        <dbReference type="ARBA" id="ARBA00022833"/>
    </source>
</evidence>
<evidence type="ECO:0000313" key="14">
    <source>
        <dbReference type="Proteomes" id="UP000294813"/>
    </source>
</evidence>
<evidence type="ECO:0000313" key="13">
    <source>
        <dbReference type="EMBL" id="TCP61012.1"/>
    </source>
</evidence>
<reference evidence="13 14" key="1">
    <citation type="submission" date="2019-03" db="EMBL/GenBank/DDBJ databases">
        <title>Genomic Encyclopedia of Type Strains, Phase IV (KMG-IV): sequencing the most valuable type-strain genomes for metagenomic binning, comparative biology and taxonomic classification.</title>
        <authorList>
            <person name="Goeker M."/>
        </authorList>
    </citation>
    <scope>NUCLEOTIDE SEQUENCE [LARGE SCALE GENOMIC DNA]</scope>
    <source>
        <strain evidence="13 14">DSM 11170</strain>
    </source>
</reference>
<evidence type="ECO:0000256" key="12">
    <source>
        <dbReference type="ARBA" id="ARBA00047589"/>
    </source>
</evidence>
<dbReference type="AlphaFoldDB" id="A0A4R2RCB0"/>
<comment type="catalytic activity">
    <reaction evidence="12">
        <text>propanoyl-CoA + phosphate = propanoyl phosphate + CoA</text>
        <dbReference type="Rhea" id="RHEA:28046"/>
        <dbReference type="ChEBI" id="CHEBI:43474"/>
        <dbReference type="ChEBI" id="CHEBI:57287"/>
        <dbReference type="ChEBI" id="CHEBI:57392"/>
        <dbReference type="ChEBI" id="CHEBI:58933"/>
        <dbReference type="EC" id="2.3.1.222"/>
    </reaction>
</comment>
<evidence type="ECO:0000256" key="3">
    <source>
        <dbReference type="ARBA" id="ARBA00012206"/>
    </source>
</evidence>
<gene>
    <name evidence="13" type="ORF">EDD73_1316</name>
</gene>
<dbReference type="NCBIfam" id="NF011652">
    <property type="entry name" value="PRK15070.1"/>
    <property type="match status" value="1"/>
</dbReference>
<keyword evidence="7" id="KW-0862">Zinc</keyword>
<evidence type="ECO:0000256" key="6">
    <source>
        <dbReference type="ARBA" id="ARBA00022723"/>
    </source>
</evidence>
<keyword evidence="14" id="KW-1185">Reference proteome</keyword>
<evidence type="ECO:0000256" key="8">
    <source>
        <dbReference type="ARBA" id="ARBA00023315"/>
    </source>
</evidence>
<dbReference type="InterPro" id="IPR008300">
    <property type="entry name" value="PTAC"/>
</dbReference>
<dbReference type="PANTHER" id="PTHR39453">
    <property type="entry name" value="PHOSPHATE PROPANOYLTRANSFERASE"/>
    <property type="match status" value="1"/>
</dbReference>
<comment type="caution">
    <text evidence="13">The sequence shown here is derived from an EMBL/GenBank/DDBJ whole genome shotgun (WGS) entry which is preliminary data.</text>
</comment>
<sequence>MQITIGVSARHIHLTAEHLEILFGQGYQLQPKRQLSIPTQYLCEERLTIRGPKGSIDHVGIIGPLRERSQVEITRSDGIRLGVTPPIRLSGDLDSSAPITLVGPQGELTLEEGLIIAKRHIHMTTTDAASLGFGHKDFAMVVVPGLRSLVFDHVVVRVDDQNTHTELHIDTDEANTADLNSGDQVTLLLLNDKKIRLERLIGMFDERQLKMLETFAADIVEREKQKLQEMESLLNDLR</sequence>
<name>A0A4R2RCB0_9FIRM</name>
<evidence type="ECO:0000256" key="4">
    <source>
        <dbReference type="ARBA" id="ARBA00020837"/>
    </source>
</evidence>